<feature type="domain" description="HTH cro/C1-type" evidence="3">
    <location>
        <begin position="7"/>
        <end position="61"/>
    </location>
</feature>
<dbReference type="PANTHER" id="PTHR46558:SF11">
    <property type="entry name" value="HTH-TYPE TRANSCRIPTIONAL REGULATOR XRE"/>
    <property type="match status" value="1"/>
</dbReference>
<accession>A0A917G991</accession>
<dbReference type="Gene3D" id="1.10.260.40">
    <property type="entry name" value="lambda repressor-like DNA-binding domains"/>
    <property type="match status" value="1"/>
</dbReference>
<dbReference type="EMBL" id="BMJT01000010">
    <property type="protein sequence ID" value="GGG30688.1"/>
    <property type="molecule type" value="Genomic_DNA"/>
</dbReference>
<dbReference type="SMART" id="SM00530">
    <property type="entry name" value="HTH_XRE"/>
    <property type="match status" value="1"/>
</dbReference>
<dbReference type="PROSITE" id="PS50943">
    <property type="entry name" value="HTH_CROC1"/>
    <property type="match status" value="1"/>
</dbReference>
<reference evidence="4" key="2">
    <citation type="submission" date="2020-09" db="EMBL/GenBank/DDBJ databases">
        <authorList>
            <person name="Sun Q."/>
            <person name="Zhou Y."/>
        </authorList>
    </citation>
    <scope>NUCLEOTIDE SEQUENCE</scope>
    <source>
        <strain evidence="4">CGMCC 1.15760</strain>
    </source>
</reference>
<dbReference type="PANTHER" id="PTHR46558">
    <property type="entry name" value="TRACRIPTIONAL REGULATORY PROTEIN-RELATED-RELATED"/>
    <property type="match status" value="1"/>
</dbReference>
<proteinExistence type="predicted"/>
<keyword evidence="1" id="KW-0238">DNA-binding</keyword>
<dbReference type="SUPFAM" id="SSF47413">
    <property type="entry name" value="lambda repressor-like DNA-binding domains"/>
    <property type="match status" value="1"/>
</dbReference>
<dbReference type="RefSeq" id="WP_188615561.1">
    <property type="nucleotide sequence ID" value="NZ_BMJT01000010.1"/>
</dbReference>
<evidence type="ECO:0000256" key="1">
    <source>
        <dbReference type="ARBA" id="ARBA00023125"/>
    </source>
</evidence>
<sequence length="240" mass="28242">MKISDILKAKRQAYHLTQEQLAKKLYVSTRTISNWETGRTLPDVQSLIQLALFYNLSLDDLLLKNQDMLHKVKNQRKHYYVFISLFVITIVLFILILLEGSNNNMDNISVSLGSMIIFSFILYFVIRWAVKSAVTTSIIETKVRERALVVQFHIQELYYNSFFLSESHISGFHKLCKEQRKTYRQQLLDKDKEINECYMKLHTTQLSDLELESLHQQMILLIQDKKNIHQEINEALAIID</sequence>
<organism evidence="4 5">
    <name type="scientific">Lysinibacillus alkalisoli</name>
    <dbReference type="NCBI Taxonomy" id="1911548"/>
    <lineage>
        <taxon>Bacteria</taxon>
        <taxon>Bacillati</taxon>
        <taxon>Bacillota</taxon>
        <taxon>Bacilli</taxon>
        <taxon>Bacillales</taxon>
        <taxon>Bacillaceae</taxon>
        <taxon>Lysinibacillus</taxon>
    </lineage>
</organism>
<protein>
    <recommendedName>
        <fullName evidence="3">HTH cro/C1-type domain-containing protein</fullName>
    </recommendedName>
</protein>
<evidence type="ECO:0000313" key="5">
    <source>
        <dbReference type="Proteomes" id="UP000616608"/>
    </source>
</evidence>
<keyword evidence="2" id="KW-1133">Transmembrane helix</keyword>
<evidence type="ECO:0000256" key="2">
    <source>
        <dbReference type="SAM" id="Phobius"/>
    </source>
</evidence>
<dbReference type="GO" id="GO:0003677">
    <property type="term" value="F:DNA binding"/>
    <property type="evidence" value="ECO:0007669"/>
    <property type="project" value="UniProtKB-KW"/>
</dbReference>
<dbReference type="CDD" id="cd00093">
    <property type="entry name" value="HTH_XRE"/>
    <property type="match status" value="1"/>
</dbReference>
<keyword evidence="2" id="KW-0812">Transmembrane</keyword>
<reference evidence="4" key="1">
    <citation type="journal article" date="2014" name="Int. J. Syst. Evol. Microbiol.">
        <title>Complete genome sequence of Corynebacterium casei LMG S-19264T (=DSM 44701T), isolated from a smear-ripened cheese.</title>
        <authorList>
            <consortium name="US DOE Joint Genome Institute (JGI-PGF)"/>
            <person name="Walter F."/>
            <person name="Albersmeier A."/>
            <person name="Kalinowski J."/>
            <person name="Ruckert C."/>
        </authorList>
    </citation>
    <scope>NUCLEOTIDE SEQUENCE</scope>
    <source>
        <strain evidence="4">CGMCC 1.15760</strain>
    </source>
</reference>
<dbReference type="InterPro" id="IPR010982">
    <property type="entry name" value="Lambda_DNA-bd_dom_sf"/>
</dbReference>
<feature type="transmembrane region" description="Helical" evidence="2">
    <location>
        <begin position="79"/>
        <end position="98"/>
    </location>
</feature>
<evidence type="ECO:0000313" key="4">
    <source>
        <dbReference type="EMBL" id="GGG30688.1"/>
    </source>
</evidence>
<keyword evidence="5" id="KW-1185">Reference proteome</keyword>
<comment type="caution">
    <text evidence="4">The sequence shown here is derived from an EMBL/GenBank/DDBJ whole genome shotgun (WGS) entry which is preliminary data.</text>
</comment>
<dbReference type="AlphaFoldDB" id="A0A917G991"/>
<keyword evidence="2" id="KW-0472">Membrane</keyword>
<evidence type="ECO:0000259" key="3">
    <source>
        <dbReference type="PROSITE" id="PS50943"/>
    </source>
</evidence>
<dbReference type="InterPro" id="IPR001387">
    <property type="entry name" value="Cro/C1-type_HTH"/>
</dbReference>
<gene>
    <name evidence="4" type="ORF">GCM10007425_26620</name>
</gene>
<feature type="transmembrane region" description="Helical" evidence="2">
    <location>
        <begin position="110"/>
        <end position="130"/>
    </location>
</feature>
<dbReference type="Proteomes" id="UP000616608">
    <property type="component" value="Unassembled WGS sequence"/>
</dbReference>
<dbReference type="Pfam" id="PF01381">
    <property type="entry name" value="HTH_3"/>
    <property type="match status" value="1"/>
</dbReference>
<name>A0A917G991_9BACI</name>